<reference evidence="2 3" key="1">
    <citation type="submission" date="2018-05" db="EMBL/GenBank/DDBJ databases">
        <title>Genomic Encyclopedia of Type Strains, Phase IV (KMG-IV): sequencing the most valuable type-strain genomes for metagenomic binning, comparative biology and taxonomic classification.</title>
        <authorList>
            <person name="Goeker M."/>
        </authorList>
    </citation>
    <scope>NUCLEOTIDE SEQUENCE [LARGE SCALE GENOMIC DNA]</scope>
    <source>
        <strain evidence="2 3">JC118</strain>
    </source>
</reference>
<sequence length="156" mass="16868">MSVENVRAYLKKFNKDQDIIELDASTATVELAAEALGTQPARIAKTLSFKVQDSCLLVVCAGDMKIDNSLFKQEFGVKASMLKGEEVEALSGHAIGGVCPFAVAEGVLVCCDTSLLAYDFVYPACGSSHSCIKLTPEELFTYAAADRWVTVCKPRY</sequence>
<evidence type="ECO:0000313" key="3">
    <source>
        <dbReference type="Proteomes" id="UP000247612"/>
    </source>
</evidence>
<name>A0A2V2FJA4_9FIRM</name>
<keyword evidence="3" id="KW-1185">Reference proteome</keyword>
<accession>A0A2V2FJA4</accession>
<dbReference type="AlphaFoldDB" id="A0A2V2FJA4"/>
<dbReference type="Gene3D" id="3.90.960.10">
    <property type="entry name" value="YbaK/aminoacyl-tRNA synthetase-associated domain"/>
    <property type="match status" value="1"/>
</dbReference>
<organism evidence="2 3">
    <name type="scientific">Dielma fastidiosa</name>
    <dbReference type="NCBI Taxonomy" id="1034346"/>
    <lineage>
        <taxon>Bacteria</taxon>
        <taxon>Bacillati</taxon>
        <taxon>Bacillota</taxon>
        <taxon>Erysipelotrichia</taxon>
        <taxon>Erysipelotrichales</taxon>
        <taxon>Erysipelotrichaceae</taxon>
        <taxon>Dielma</taxon>
    </lineage>
</organism>
<dbReference type="RefSeq" id="WP_022936945.1">
    <property type="nucleotide sequence ID" value="NZ_CABKRQ010000002.1"/>
</dbReference>
<gene>
    <name evidence="2" type="ORF">DES51_10544</name>
</gene>
<proteinExistence type="predicted"/>
<comment type="caution">
    <text evidence="2">The sequence shown here is derived from an EMBL/GenBank/DDBJ whole genome shotgun (WGS) entry which is preliminary data.</text>
</comment>
<dbReference type="InterPro" id="IPR007214">
    <property type="entry name" value="YbaK/aa-tRNA-synth-assoc-dom"/>
</dbReference>
<evidence type="ECO:0000313" key="2">
    <source>
        <dbReference type="EMBL" id="PXX79574.1"/>
    </source>
</evidence>
<dbReference type="Proteomes" id="UP000247612">
    <property type="component" value="Unassembled WGS sequence"/>
</dbReference>
<dbReference type="OrthoDB" id="9798760at2"/>
<dbReference type="CDD" id="cd04333">
    <property type="entry name" value="ProX_deacylase"/>
    <property type="match status" value="1"/>
</dbReference>
<dbReference type="PANTHER" id="PTHR30411:SF1">
    <property type="entry name" value="CYTOPLASMIC PROTEIN"/>
    <property type="match status" value="1"/>
</dbReference>
<dbReference type="Pfam" id="PF04073">
    <property type="entry name" value="tRNA_edit"/>
    <property type="match status" value="1"/>
</dbReference>
<dbReference type="STRING" id="1034346.GCA_000313565_00638"/>
<protein>
    <submittedName>
        <fullName evidence="2">Prolyl-tRNA editing enzyme YbaK/EbsC (Cys-tRNA(Pro) deacylase)</fullName>
    </submittedName>
</protein>
<feature type="domain" description="YbaK/aminoacyl-tRNA synthetase-associated" evidence="1">
    <location>
        <begin position="25"/>
        <end position="140"/>
    </location>
</feature>
<dbReference type="PANTHER" id="PTHR30411">
    <property type="entry name" value="CYTOPLASMIC PROTEIN"/>
    <property type="match status" value="1"/>
</dbReference>
<dbReference type="GO" id="GO:0002161">
    <property type="term" value="F:aminoacyl-tRNA deacylase activity"/>
    <property type="evidence" value="ECO:0007669"/>
    <property type="project" value="InterPro"/>
</dbReference>
<dbReference type="SUPFAM" id="SSF55826">
    <property type="entry name" value="YbaK/ProRS associated domain"/>
    <property type="match status" value="1"/>
</dbReference>
<dbReference type="EMBL" id="QJKH01000005">
    <property type="protein sequence ID" value="PXX79574.1"/>
    <property type="molecule type" value="Genomic_DNA"/>
</dbReference>
<evidence type="ECO:0000259" key="1">
    <source>
        <dbReference type="Pfam" id="PF04073"/>
    </source>
</evidence>
<dbReference type="InterPro" id="IPR036754">
    <property type="entry name" value="YbaK/aa-tRNA-synt-asso_dom_sf"/>
</dbReference>